<evidence type="ECO:0000256" key="6">
    <source>
        <dbReference type="ARBA" id="ARBA00023136"/>
    </source>
</evidence>
<feature type="transmembrane region" description="Helical" evidence="8">
    <location>
        <begin position="254"/>
        <end position="277"/>
    </location>
</feature>
<dbReference type="Pfam" id="PF02535">
    <property type="entry name" value="Zip"/>
    <property type="match status" value="1"/>
</dbReference>
<feature type="region of interest" description="Disordered" evidence="7">
    <location>
        <begin position="127"/>
        <end position="149"/>
    </location>
</feature>
<evidence type="ECO:0000256" key="5">
    <source>
        <dbReference type="ARBA" id="ARBA00023034"/>
    </source>
</evidence>
<feature type="transmembrane region" description="Helical" evidence="8">
    <location>
        <begin position="71"/>
        <end position="88"/>
    </location>
</feature>
<name>A0ABR3JYE3_9AGAR</name>
<keyword evidence="6 8" id="KW-0472">Membrane</keyword>
<keyword evidence="10" id="KW-1185">Reference proteome</keyword>
<feature type="transmembrane region" description="Helical" evidence="8">
    <location>
        <begin position="289"/>
        <end position="309"/>
    </location>
</feature>
<proteinExistence type="predicted"/>
<feature type="transmembrane region" description="Helical" evidence="8">
    <location>
        <begin position="190"/>
        <end position="215"/>
    </location>
</feature>
<accession>A0ABR3JYE3</accession>
<comment type="caution">
    <text evidence="9">The sequence shown here is derived from an EMBL/GenBank/DDBJ whole genome shotgun (WGS) entry which is preliminary data.</text>
</comment>
<feature type="transmembrane region" description="Helical" evidence="8">
    <location>
        <begin position="227"/>
        <end position="248"/>
    </location>
</feature>
<evidence type="ECO:0000256" key="7">
    <source>
        <dbReference type="SAM" id="MobiDB-lite"/>
    </source>
</evidence>
<keyword evidence="5" id="KW-0333">Golgi apparatus</keyword>
<evidence type="ECO:0000256" key="4">
    <source>
        <dbReference type="ARBA" id="ARBA00022989"/>
    </source>
</evidence>
<comment type="subcellular location">
    <subcellularLocation>
        <location evidence="1">Endomembrane system</location>
        <topology evidence="1">Multi-pass membrane protein</topology>
    </subcellularLocation>
    <subcellularLocation>
        <location evidence="2">Golgi apparatus membrane</location>
    </subcellularLocation>
</comment>
<dbReference type="InterPro" id="IPR003689">
    <property type="entry name" value="ZIP"/>
</dbReference>
<organism evidence="9 10">
    <name type="scientific">Hohenbuehelia grisea</name>
    <dbReference type="NCBI Taxonomy" id="104357"/>
    <lineage>
        <taxon>Eukaryota</taxon>
        <taxon>Fungi</taxon>
        <taxon>Dikarya</taxon>
        <taxon>Basidiomycota</taxon>
        <taxon>Agaricomycotina</taxon>
        <taxon>Agaricomycetes</taxon>
        <taxon>Agaricomycetidae</taxon>
        <taxon>Agaricales</taxon>
        <taxon>Pleurotineae</taxon>
        <taxon>Pleurotaceae</taxon>
        <taxon>Hohenbuehelia</taxon>
    </lineage>
</organism>
<keyword evidence="4 8" id="KW-1133">Transmembrane helix</keyword>
<dbReference type="PANTHER" id="PTHR16133:SF0">
    <property type="entry name" value="ZINC_IRON REGULATED TRANSPORTER-RELATED PROTEIN 102B, ISOFORM E"/>
    <property type="match status" value="1"/>
</dbReference>
<evidence type="ECO:0000256" key="3">
    <source>
        <dbReference type="ARBA" id="ARBA00022692"/>
    </source>
</evidence>
<gene>
    <name evidence="9" type="ORF">HGRIS_005974</name>
</gene>
<dbReference type="Proteomes" id="UP001556367">
    <property type="component" value="Unassembled WGS sequence"/>
</dbReference>
<evidence type="ECO:0000313" key="9">
    <source>
        <dbReference type="EMBL" id="KAL0960978.1"/>
    </source>
</evidence>
<sequence length="314" mass="32748">MPWILFAMCLLLGVGSFAVGMLPLSFVFAKHYVIWLSTLGTGLLLGTALGVTIPEGIEHVVEASHTEEPPVATIALTLLGGFILMLYVETFAASHSHSHGSPAPPYSAVRTSAVEFDAELGDLEMEQGGRQAATRRSEDTNGETQKDPASQAKAFPLTIGLLIHALADGLALGASFIQGDKDKASGAPKLSIIVFLALLIHKAPTALALTTALMATSLPRADCRKHLAAFCASTPVGATVSYFILRFLGGTADWAGTALLLSGGTFLYVATVLQPVSGHGEGDGQIGKFARVGLMTVGMVLPFLLGVIFGHGHD</sequence>
<keyword evidence="3 8" id="KW-0812">Transmembrane</keyword>
<protein>
    <recommendedName>
        <fullName evidence="11">Zinc/iron permease</fullName>
    </recommendedName>
</protein>
<evidence type="ECO:0000256" key="2">
    <source>
        <dbReference type="ARBA" id="ARBA00004394"/>
    </source>
</evidence>
<evidence type="ECO:0008006" key="11">
    <source>
        <dbReference type="Google" id="ProtNLM"/>
    </source>
</evidence>
<evidence type="ECO:0000256" key="8">
    <source>
        <dbReference type="SAM" id="Phobius"/>
    </source>
</evidence>
<dbReference type="InterPro" id="IPR045891">
    <property type="entry name" value="ZIP9"/>
</dbReference>
<evidence type="ECO:0000256" key="1">
    <source>
        <dbReference type="ARBA" id="ARBA00004127"/>
    </source>
</evidence>
<reference evidence="10" key="1">
    <citation type="submission" date="2024-06" db="EMBL/GenBank/DDBJ databases">
        <title>Multi-omics analyses provide insights into the biosynthesis of the anticancer antibiotic pleurotin in Hohenbuehelia grisea.</title>
        <authorList>
            <person name="Weaver J.A."/>
            <person name="Alberti F."/>
        </authorList>
    </citation>
    <scope>NUCLEOTIDE SEQUENCE [LARGE SCALE GENOMIC DNA]</scope>
    <source>
        <strain evidence="10">T-177</strain>
    </source>
</reference>
<evidence type="ECO:0000313" key="10">
    <source>
        <dbReference type="Proteomes" id="UP001556367"/>
    </source>
</evidence>
<dbReference type="EMBL" id="JASNQZ010000001">
    <property type="protein sequence ID" value="KAL0960978.1"/>
    <property type="molecule type" value="Genomic_DNA"/>
</dbReference>
<dbReference type="PANTHER" id="PTHR16133">
    <property type="entry name" value="SOLUTE CARRIER FAMILY 39 ZINC TRANSPORTER , MEMBER 9-RELATED"/>
    <property type="match status" value="1"/>
</dbReference>
<feature type="transmembrane region" description="Helical" evidence="8">
    <location>
        <begin position="154"/>
        <end position="178"/>
    </location>
</feature>